<feature type="transmembrane region" description="Helical" evidence="5">
    <location>
        <begin position="53"/>
        <end position="75"/>
    </location>
</feature>
<protein>
    <recommendedName>
        <fullName evidence="8">Organic cation transporter</fullName>
    </recommendedName>
</protein>
<accession>A0ABU7AZF2</accession>
<dbReference type="PANTHER" id="PTHR24064">
    <property type="entry name" value="SOLUTE CARRIER FAMILY 22 MEMBER"/>
    <property type="match status" value="1"/>
</dbReference>
<evidence type="ECO:0000256" key="3">
    <source>
        <dbReference type="ARBA" id="ARBA00022989"/>
    </source>
</evidence>
<evidence type="ECO:0000256" key="2">
    <source>
        <dbReference type="ARBA" id="ARBA00022692"/>
    </source>
</evidence>
<feature type="transmembrane region" description="Helical" evidence="5">
    <location>
        <begin position="140"/>
        <end position="163"/>
    </location>
</feature>
<keyword evidence="4 5" id="KW-0472">Membrane</keyword>
<evidence type="ECO:0000256" key="1">
    <source>
        <dbReference type="ARBA" id="ARBA00004141"/>
    </source>
</evidence>
<evidence type="ECO:0000313" key="7">
    <source>
        <dbReference type="Proteomes" id="UP001345963"/>
    </source>
</evidence>
<comment type="caution">
    <text evidence="6">The sequence shown here is derived from an EMBL/GenBank/DDBJ whole genome shotgun (WGS) entry which is preliminary data.</text>
</comment>
<dbReference type="SUPFAM" id="SSF103473">
    <property type="entry name" value="MFS general substrate transporter"/>
    <property type="match status" value="1"/>
</dbReference>
<evidence type="ECO:0000256" key="4">
    <source>
        <dbReference type="ARBA" id="ARBA00023136"/>
    </source>
</evidence>
<reference evidence="6 7" key="1">
    <citation type="submission" date="2021-07" db="EMBL/GenBank/DDBJ databases">
        <authorList>
            <person name="Palmer J.M."/>
        </authorList>
    </citation>
    <scope>NUCLEOTIDE SEQUENCE [LARGE SCALE GENOMIC DNA]</scope>
    <source>
        <strain evidence="6 7">AT_MEX2019</strain>
        <tissue evidence="6">Muscle</tissue>
    </source>
</reference>
<feature type="transmembrane region" description="Helical" evidence="5">
    <location>
        <begin position="87"/>
        <end position="108"/>
    </location>
</feature>
<evidence type="ECO:0008006" key="8">
    <source>
        <dbReference type="Google" id="ProtNLM"/>
    </source>
</evidence>
<organism evidence="6 7">
    <name type="scientific">Ataeniobius toweri</name>
    <dbReference type="NCBI Taxonomy" id="208326"/>
    <lineage>
        <taxon>Eukaryota</taxon>
        <taxon>Metazoa</taxon>
        <taxon>Chordata</taxon>
        <taxon>Craniata</taxon>
        <taxon>Vertebrata</taxon>
        <taxon>Euteleostomi</taxon>
        <taxon>Actinopterygii</taxon>
        <taxon>Neopterygii</taxon>
        <taxon>Teleostei</taxon>
        <taxon>Neoteleostei</taxon>
        <taxon>Acanthomorphata</taxon>
        <taxon>Ovalentaria</taxon>
        <taxon>Atherinomorphae</taxon>
        <taxon>Cyprinodontiformes</taxon>
        <taxon>Goodeidae</taxon>
        <taxon>Ataeniobius</taxon>
    </lineage>
</organism>
<dbReference type="Gene3D" id="1.20.1250.20">
    <property type="entry name" value="MFS general substrate transporter like domains"/>
    <property type="match status" value="1"/>
</dbReference>
<proteinExistence type="predicted"/>
<keyword evidence="2 5" id="KW-0812">Transmembrane</keyword>
<dbReference type="InterPro" id="IPR036259">
    <property type="entry name" value="MFS_trans_sf"/>
</dbReference>
<keyword evidence="3 5" id="KW-1133">Transmembrane helix</keyword>
<feature type="transmembrane region" description="Helical" evidence="5">
    <location>
        <begin position="175"/>
        <end position="194"/>
    </location>
</feature>
<dbReference type="Pfam" id="PF07690">
    <property type="entry name" value="MFS_1"/>
    <property type="match status" value="1"/>
</dbReference>
<sequence length="258" mass="28125">MSQGKKEEALKELQRAAKVNKRSVPGDLLEKVLINVETSPNRKNMMDIFRVSYLRKLTLIMAFNWFAATFLFYGLSLNIGSFGLNIYLTQLIFGFIEIPANFAGLTLIQRFGRKICEAGFLVFGGASCLVAIAVPKDLPAVVTVIAMLGKFAATAACSTAHVYTAELYPTDLRQSGVGLNSMFARLAGILSPLVRLLEVYHYSVPMVVYGIIPMAAGGFCLLLPETLNVELQEITVIKNTINGPLGDQCCTEGTDNKS</sequence>
<feature type="transmembrane region" description="Helical" evidence="5">
    <location>
        <begin position="200"/>
        <end position="223"/>
    </location>
</feature>
<comment type="subcellular location">
    <subcellularLocation>
        <location evidence="1">Membrane</location>
        <topology evidence="1">Multi-pass membrane protein</topology>
    </subcellularLocation>
</comment>
<gene>
    <name evidence="6" type="ORF">ATANTOWER_010397</name>
</gene>
<keyword evidence="7" id="KW-1185">Reference proteome</keyword>
<dbReference type="EMBL" id="JAHUTI010031810">
    <property type="protein sequence ID" value="MED6242833.1"/>
    <property type="molecule type" value="Genomic_DNA"/>
</dbReference>
<dbReference type="InterPro" id="IPR011701">
    <property type="entry name" value="MFS"/>
</dbReference>
<evidence type="ECO:0000313" key="6">
    <source>
        <dbReference type="EMBL" id="MED6242833.1"/>
    </source>
</evidence>
<dbReference type="Proteomes" id="UP001345963">
    <property type="component" value="Unassembled WGS sequence"/>
</dbReference>
<name>A0ABU7AZF2_9TELE</name>
<feature type="transmembrane region" description="Helical" evidence="5">
    <location>
        <begin position="115"/>
        <end position="134"/>
    </location>
</feature>
<evidence type="ECO:0000256" key="5">
    <source>
        <dbReference type="SAM" id="Phobius"/>
    </source>
</evidence>